<evidence type="ECO:0000313" key="2">
    <source>
        <dbReference type="EMBL" id="ERJ68724.1"/>
    </source>
</evidence>
<comment type="caution">
    <text evidence="2">The sequence shown here is derived from an EMBL/GenBank/DDBJ whole genome shotgun (WGS) entry which is preliminary data.</text>
</comment>
<evidence type="ECO:0000313" key="3">
    <source>
        <dbReference type="Proteomes" id="UP000016630"/>
    </source>
</evidence>
<evidence type="ECO:0000259" key="1">
    <source>
        <dbReference type="SMART" id="SM00382"/>
    </source>
</evidence>
<dbReference type="RefSeq" id="WP_021661910.1">
    <property type="nucleotide sequence ID" value="NZ_KI259113.1"/>
</dbReference>
<sequence>MKVALLQLSDIHIQSDEDFIIKHQEPFYRSCKALINECTKLIVIISGDIAFKGSKEEYDLAYNWLKKCEESWRDEATFLNSVEYIAVPGNHDCDFSRQDEVREIVISKLSQQDNVGSGNAISTCLSVQENFWSFYNRLRGDKLNADISWVHEVPLKQDFSIIFNCYNSAFLSQLKEQPGGLIIPQDKFIYKERTHPQDVIISLYHHNTGWLNPNTPLNNKKSFENHLFCTSNVVMCGHEHSNQDRKISSLSDSRELIYFESSALQYEMISKYSLMVLDTDEMTLTRHQLEYSEPEEIYKFTEDSTQFSILKKLSGILFNNEWVDKLSDIRIPLTHTKKTTLKLPDIFVFPDLDPLSDIKRSRVQYMDSEGLLENTTIAERIIFLEGENQAGKTSLLRMLCLSLHQKGIYPIMVFGGEIKHHNISQQLKNSYKDQYQHKKYNYERYTQLDRNKKVLLIDDFDKSPVSNESKSKLLTQLLCNFEKIIVTTNIQMDVRSILLDLNNPDNLKRFKILALGCCKRNALIEKWVRLGEDVITLNEQCFLNRVKDAYDNISTLLGQQLIPSYPIFILSLLQGLNQVLDKFDTSQTSYAFCYNSLIIASLINSKMEKENIPGVLRFLSEFAYYHYSEHTERRHFNKDEFQSFYINYNKNYYTRYSTESLLQNLCKADIIRSEDNSKYSFSYKYIFYYLVAQKISQLINDNNAEGLVQRLCENLHKEREANILIFLVFHNGTGKQLEDVLFASMLPFEDQKPISLNINDPLFKGISDIVDNIKSDVMLQNINPKENREATLKNSDEIQRRLDAEEQQSYLTEKDFEENTHLRDINNTFKIIQIIGQISKNQRHTLTKEDLLRLIEESYNVCFRSISFFGTLIEEAKEEITEHFVNNYKDKCQVKETELRTRVHKLLHMLLFQQCLASFSNLSRAVGMSNSHDLFEQVAARIGTPAAKIISFTINTYYNKMNIVDLEELVKEHRKNPVVMEIIKARVVNYIYNNYVDFKQCQRIGDICQLKLVNSARILTSPHRSVKSK</sequence>
<dbReference type="SUPFAM" id="SSF52540">
    <property type="entry name" value="P-loop containing nucleoside triphosphate hydrolases"/>
    <property type="match status" value="1"/>
</dbReference>
<dbReference type="Gene3D" id="3.60.21.10">
    <property type="match status" value="1"/>
</dbReference>
<accession>A0A0E2LT06</accession>
<dbReference type="AlphaFoldDB" id="A0A0E2LT06"/>
<proteinExistence type="predicted"/>
<name>A0A0E2LT06_PORGN</name>
<gene>
    <name evidence="2" type="ORF">HMPREF1555_00236</name>
</gene>
<dbReference type="InterPro" id="IPR029052">
    <property type="entry name" value="Metallo-depent_PP-like"/>
</dbReference>
<dbReference type="InterPro" id="IPR004843">
    <property type="entry name" value="Calcineurin-like_PHP"/>
</dbReference>
<dbReference type="Proteomes" id="UP000016630">
    <property type="component" value="Unassembled WGS sequence"/>
</dbReference>
<reference evidence="2 3" key="1">
    <citation type="submission" date="2013-06" db="EMBL/GenBank/DDBJ databases">
        <authorList>
            <person name="Weinstock G."/>
            <person name="Sodergren E."/>
            <person name="Lobos E.A."/>
            <person name="Fulton L."/>
            <person name="Fulton R."/>
            <person name="Courtney L."/>
            <person name="Fronick C."/>
            <person name="O'Laughlin M."/>
            <person name="Godfrey J."/>
            <person name="Wilson R.M."/>
            <person name="Miner T."/>
            <person name="Farmer C."/>
            <person name="Delehaunty K."/>
            <person name="Cordes M."/>
            <person name="Minx P."/>
            <person name="Tomlinson C."/>
            <person name="Chen J."/>
            <person name="Wollam A."/>
            <person name="Pepin K.H."/>
            <person name="Bhonagiri V."/>
            <person name="Zhang X."/>
            <person name="Warren W."/>
            <person name="Mitreva M."/>
            <person name="Mardis E.R."/>
            <person name="Wilson R.K."/>
        </authorList>
    </citation>
    <scope>NUCLEOTIDE SEQUENCE [LARGE SCALE GENOMIC DNA]</scope>
    <source>
        <strain evidence="2 3">F0570</strain>
    </source>
</reference>
<dbReference type="SMART" id="SM00382">
    <property type="entry name" value="AAA"/>
    <property type="match status" value="1"/>
</dbReference>
<protein>
    <submittedName>
        <fullName evidence="2">Ser/Thr phosphatase family protein</fullName>
    </submittedName>
</protein>
<dbReference type="InterPro" id="IPR057123">
    <property type="entry name" value="STAND_NTPase4_dom"/>
</dbReference>
<dbReference type="SUPFAM" id="SSF56300">
    <property type="entry name" value="Metallo-dependent phosphatases"/>
    <property type="match status" value="1"/>
</dbReference>
<dbReference type="Pfam" id="PF24406">
    <property type="entry name" value="nSTAND_NTPase4"/>
    <property type="match status" value="1"/>
</dbReference>
<dbReference type="Gene3D" id="3.40.50.300">
    <property type="entry name" value="P-loop containing nucleotide triphosphate hydrolases"/>
    <property type="match status" value="1"/>
</dbReference>
<dbReference type="GO" id="GO:0016787">
    <property type="term" value="F:hydrolase activity"/>
    <property type="evidence" value="ECO:0007669"/>
    <property type="project" value="InterPro"/>
</dbReference>
<dbReference type="InterPro" id="IPR003593">
    <property type="entry name" value="AAA+_ATPase"/>
</dbReference>
<feature type="domain" description="AAA+ ATPase" evidence="1">
    <location>
        <begin position="378"/>
        <end position="505"/>
    </location>
</feature>
<dbReference type="PATRIC" id="fig|1227271.3.peg.219"/>
<organism evidence="2 3">
    <name type="scientific">Porphyromonas gingivalis F0570</name>
    <dbReference type="NCBI Taxonomy" id="1227271"/>
    <lineage>
        <taxon>Bacteria</taxon>
        <taxon>Pseudomonadati</taxon>
        <taxon>Bacteroidota</taxon>
        <taxon>Bacteroidia</taxon>
        <taxon>Bacteroidales</taxon>
        <taxon>Porphyromonadaceae</taxon>
        <taxon>Porphyromonas</taxon>
    </lineage>
</organism>
<dbReference type="EMBL" id="AWUW01000015">
    <property type="protein sequence ID" value="ERJ68724.1"/>
    <property type="molecule type" value="Genomic_DNA"/>
</dbReference>
<dbReference type="HOGENOM" id="CLU_011235_0_0_10"/>
<dbReference type="Pfam" id="PF00149">
    <property type="entry name" value="Metallophos"/>
    <property type="match status" value="1"/>
</dbReference>
<dbReference type="InterPro" id="IPR027417">
    <property type="entry name" value="P-loop_NTPase"/>
</dbReference>